<comment type="similarity">
    <text evidence="1">Belongs to the plant acyltransferase family.</text>
</comment>
<dbReference type="PANTHER" id="PTHR31642:SF318">
    <property type="entry name" value="OMEGA-HYDROXYPALMITATE O-FERULOYL TRANSFERASE"/>
    <property type="match status" value="1"/>
</dbReference>
<name>A0AAV7E5Z2_ARIFI</name>
<evidence type="ECO:0000313" key="5">
    <source>
        <dbReference type="Proteomes" id="UP000825729"/>
    </source>
</evidence>
<dbReference type="FunFam" id="3.30.559.10:FF:000008">
    <property type="entry name" value="Tryptamine hydroxycinnamoyl transferase"/>
    <property type="match status" value="1"/>
</dbReference>
<reference evidence="4 5" key="1">
    <citation type="submission" date="2021-07" db="EMBL/GenBank/DDBJ databases">
        <title>The Aristolochia fimbriata genome: insights into angiosperm evolution, floral development and chemical biosynthesis.</title>
        <authorList>
            <person name="Jiao Y."/>
        </authorList>
    </citation>
    <scope>NUCLEOTIDE SEQUENCE [LARGE SCALE GENOMIC DNA]</scope>
    <source>
        <strain evidence="4">IBCAS-2021</strain>
        <tissue evidence="4">Leaf</tissue>
    </source>
</reference>
<dbReference type="PANTHER" id="PTHR31642">
    <property type="entry name" value="TRICHOTHECENE 3-O-ACETYLTRANSFERASE"/>
    <property type="match status" value="1"/>
</dbReference>
<dbReference type="SUPFAM" id="SSF52777">
    <property type="entry name" value="CoA-dependent acyltransferases"/>
    <property type="match status" value="1"/>
</dbReference>
<keyword evidence="2" id="KW-0808">Transferase</keyword>
<dbReference type="Proteomes" id="UP000825729">
    <property type="component" value="Unassembled WGS sequence"/>
</dbReference>
<evidence type="ECO:0000256" key="1">
    <source>
        <dbReference type="ARBA" id="ARBA00009861"/>
    </source>
</evidence>
<dbReference type="Gene3D" id="3.30.559.10">
    <property type="entry name" value="Chloramphenicol acetyltransferase-like domain"/>
    <property type="match status" value="2"/>
</dbReference>
<gene>
    <name evidence="4" type="ORF">H6P81_014900</name>
</gene>
<dbReference type="AlphaFoldDB" id="A0AAV7E5Z2"/>
<dbReference type="Pfam" id="PF02458">
    <property type="entry name" value="Transferase"/>
    <property type="match status" value="1"/>
</dbReference>
<keyword evidence="3" id="KW-0012">Acyltransferase</keyword>
<evidence type="ECO:0000313" key="4">
    <source>
        <dbReference type="EMBL" id="KAG9443560.1"/>
    </source>
</evidence>
<keyword evidence="5" id="KW-1185">Reference proteome</keyword>
<dbReference type="EMBL" id="JAINDJ010000006">
    <property type="protein sequence ID" value="KAG9443560.1"/>
    <property type="molecule type" value="Genomic_DNA"/>
</dbReference>
<evidence type="ECO:0000256" key="2">
    <source>
        <dbReference type="ARBA" id="ARBA00022679"/>
    </source>
</evidence>
<protein>
    <recommendedName>
        <fullName evidence="6">Omega-hydroxypalmitate O-feruloyl transferase</fullName>
    </recommendedName>
</protein>
<dbReference type="InterPro" id="IPR023213">
    <property type="entry name" value="CAT-like_dom_sf"/>
</dbReference>
<sequence>MGTLSKNNGEFQVSKSETVLVHPDSQTNFEFYFLSNLDQNIAVIMQTILFFKGDQKEKKISNICQVIREALAKVLVHFYPLAGRLAISTNGKLVVECSGEGVHFVEAVADCDIEVVSDPQMPNPATLANLVHTIPGARSILEVPLVTFQVTRFSCGGFVLGMAMNHCMADGISAAEFLNSWAETARGLSLSTKPFLDRSVLKSRVPPKIEFPHHEFREIDDISNTESLYKHEDVEYRSFYFDSEKLLYLKKKAMEDGRIARCTNFSLLAAFVWRARTKALKMGANQMTKLLFAIDGRSKMEPPLPKGFFGNGIILAYSLCTAGELEEKPFSFTVKLIQDAIKQVTNEYIRSAIDYIEVKQARPSLTATLVLTTWTTLSFHTVDFGWGRPLQTWPGTLPGREVVFILPHRHEKNSINLILGLPASSMDVFEELTQMRM</sequence>
<proteinExistence type="inferred from homology"/>
<evidence type="ECO:0000256" key="3">
    <source>
        <dbReference type="ARBA" id="ARBA00023315"/>
    </source>
</evidence>
<accession>A0AAV7E5Z2</accession>
<organism evidence="4 5">
    <name type="scientific">Aristolochia fimbriata</name>
    <name type="common">White veined hardy Dutchman's pipe vine</name>
    <dbReference type="NCBI Taxonomy" id="158543"/>
    <lineage>
        <taxon>Eukaryota</taxon>
        <taxon>Viridiplantae</taxon>
        <taxon>Streptophyta</taxon>
        <taxon>Embryophyta</taxon>
        <taxon>Tracheophyta</taxon>
        <taxon>Spermatophyta</taxon>
        <taxon>Magnoliopsida</taxon>
        <taxon>Magnoliidae</taxon>
        <taxon>Piperales</taxon>
        <taxon>Aristolochiaceae</taxon>
        <taxon>Aristolochia</taxon>
    </lineage>
</organism>
<dbReference type="InterPro" id="IPR050317">
    <property type="entry name" value="Plant_Fungal_Acyltransferase"/>
</dbReference>
<dbReference type="GO" id="GO:0016747">
    <property type="term" value="F:acyltransferase activity, transferring groups other than amino-acyl groups"/>
    <property type="evidence" value="ECO:0007669"/>
    <property type="project" value="TreeGrafter"/>
</dbReference>
<comment type="caution">
    <text evidence="4">The sequence shown here is derived from an EMBL/GenBank/DDBJ whole genome shotgun (WGS) entry which is preliminary data.</text>
</comment>
<evidence type="ECO:0008006" key="6">
    <source>
        <dbReference type="Google" id="ProtNLM"/>
    </source>
</evidence>
<dbReference type="FunFam" id="3.30.559.10:FF:000015">
    <property type="entry name" value="Spermidine hydroxycinnamoyl transferase"/>
    <property type="match status" value="1"/>
</dbReference>